<dbReference type="InterPro" id="IPR036250">
    <property type="entry name" value="AcylCo_DH-like_C"/>
</dbReference>
<dbReference type="InterPro" id="IPR006091">
    <property type="entry name" value="Acyl-CoA_Oxase/DH_mid-dom"/>
</dbReference>
<comment type="similarity">
    <text evidence="2">Belongs to the acyl-CoA dehydrogenase family.</text>
</comment>
<evidence type="ECO:0000256" key="5">
    <source>
        <dbReference type="ARBA" id="ARBA00023002"/>
    </source>
</evidence>
<comment type="caution">
    <text evidence="9">The sequence shown here is derived from an EMBL/GenBank/DDBJ whole genome shotgun (WGS) entry which is preliminary data.</text>
</comment>
<dbReference type="Pfam" id="PF02770">
    <property type="entry name" value="Acyl-CoA_dh_M"/>
    <property type="match status" value="1"/>
</dbReference>
<dbReference type="InterPro" id="IPR046373">
    <property type="entry name" value="Acyl-CoA_Oxase/DH_mid-dom_sf"/>
</dbReference>
<accession>A0A849C0H5</accession>
<dbReference type="SUPFAM" id="SSF56645">
    <property type="entry name" value="Acyl-CoA dehydrogenase NM domain-like"/>
    <property type="match status" value="2"/>
</dbReference>
<name>A0A849C0H5_9NOCA</name>
<comment type="cofactor">
    <cofactor evidence="1">
        <name>FAD</name>
        <dbReference type="ChEBI" id="CHEBI:57692"/>
    </cofactor>
</comment>
<dbReference type="Proteomes" id="UP000586827">
    <property type="component" value="Unassembled WGS sequence"/>
</dbReference>
<evidence type="ECO:0000256" key="2">
    <source>
        <dbReference type="ARBA" id="ARBA00009347"/>
    </source>
</evidence>
<evidence type="ECO:0000313" key="9">
    <source>
        <dbReference type="EMBL" id="NNH72242.1"/>
    </source>
</evidence>
<feature type="domain" description="Acyl-CoA dehydrogenase/oxidase N-terminal" evidence="8">
    <location>
        <begin position="11"/>
        <end position="123"/>
    </location>
</feature>
<feature type="domain" description="Acyl-CoA dehydrogenase/oxidase N-terminal" evidence="8">
    <location>
        <begin position="394"/>
        <end position="472"/>
    </location>
</feature>
<evidence type="ECO:0000256" key="1">
    <source>
        <dbReference type="ARBA" id="ARBA00001974"/>
    </source>
</evidence>
<sequence>MDYQLGLGISQDHLDLADSVARFARRHLPPESARTAVARTESGAGEGLPDCWSDLAAQGLLGLHVGEIHGGSGAGLLECAVVLEVMGRHLGAGVFTPTVLAAAVLAADGGKAAAEYLPGLVDGSEPGTVALTEAFTGTIDSDGALTISGRVAAVGGQAARVLLARVDTDAGHLWAAVPTDRLHVRIATSIDVTRSTALCTADTLVVPPAHVLEHIADDRVAALAAVVLGAEAVGVASWCVATATEYAGVRVQFGRPIGQFQGVKHRCAQAVIALEQARAAVWDAARALDADDDTANYAAAVARSIAPDAAVAAARDAMQVLGGIGYTWEHDAHLYYRRAVTLRGLLGRSRDCAAEVARLALAGQRRAVGYELPADAETYRRQVRSALTEIAALDEREQLRRLGDDGWVMPFLAPPSGRRADPVEQVVIAEEIARARITVPQLGLATWLLPSIAEHGTEQQRIDLVAPTLRGEIIWCQMFSEPGAGSDLAALRTEAVKVAGGWRVNGQKIWTSLGFIADWGVLLARTNPNVPKHQGITYFVVDMSSPGIDARALREASGGAMFAEIFLDDVFIPDSGVIGAVDSGWQVARGTLSHERVALGKGTPLNANVDDLLGFIATRDIDDVPLDRVGEIVADNQTLLLLNGRTVLKQLHGAEVGAIGNIAKYLNMRIGQQIADLCHAELGPAGGYEEATPQSHTWIEKTISARPSTVYGGTTEIQLNVIAERILGLPRDP</sequence>
<keyword evidence="5" id="KW-0560">Oxidoreductase</keyword>
<feature type="domain" description="Acyl-CoA dehydrogenase/oxidase C-terminal" evidence="6">
    <location>
        <begin position="226"/>
        <end position="347"/>
    </location>
</feature>
<proteinExistence type="inferred from homology"/>
<dbReference type="GO" id="GO:0050660">
    <property type="term" value="F:flavin adenine dinucleotide binding"/>
    <property type="evidence" value="ECO:0007669"/>
    <property type="project" value="InterPro"/>
</dbReference>
<feature type="domain" description="Acyl-CoA oxidase/dehydrogenase middle" evidence="7">
    <location>
        <begin position="476"/>
        <end position="570"/>
    </location>
</feature>
<evidence type="ECO:0000313" key="10">
    <source>
        <dbReference type="Proteomes" id="UP000586827"/>
    </source>
</evidence>
<keyword evidence="3" id="KW-0285">Flavoprotein</keyword>
<dbReference type="Gene3D" id="2.40.110.10">
    <property type="entry name" value="Butyryl-CoA Dehydrogenase, subunit A, domain 2"/>
    <property type="match status" value="1"/>
</dbReference>
<dbReference type="InterPro" id="IPR037069">
    <property type="entry name" value="AcylCoA_DH/ox_N_sf"/>
</dbReference>
<dbReference type="SUPFAM" id="SSF47203">
    <property type="entry name" value="Acyl-CoA dehydrogenase C-terminal domain-like"/>
    <property type="match status" value="2"/>
</dbReference>
<evidence type="ECO:0000256" key="3">
    <source>
        <dbReference type="ARBA" id="ARBA00022630"/>
    </source>
</evidence>
<dbReference type="PANTHER" id="PTHR43292:SF4">
    <property type="entry name" value="ACYL-COA DEHYDROGENASE FADE34"/>
    <property type="match status" value="1"/>
</dbReference>
<evidence type="ECO:0000259" key="6">
    <source>
        <dbReference type="Pfam" id="PF00441"/>
    </source>
</evidence>
<organism evidence="9 10">
    <name type="scientific">Nocardia uniformis</name>
    <dbReference type="NCBI Taxonomy" id="53432"/>
    <lineage>
        <taxon>Bacteria</taxon>
        <taxon>Bacillati</taxon>
        <taxon>Actinomycetota</taxon>
        <taxon>Actinomycetes</taxon>
        <taxon>Mycobacteriales</taxon>
        <taxon>Nocardiaceae</taxon>
        <taxon>Nocardia</taxon>
    </lineage>
</organism>
<evidence type="ECO:0000259" key="8">
    <source>
        <dbReference type="Pfam" id="PF02771"/>
    </source>
</evidence>
<protein>
    <submittedName>
        <fullName evidence="9">Acyl-CoA dehydrogenase</fullName>
    </submittedName>
</protein>
<dbReference type="InterPro" id="IPR013786">
    <property type="entry name" value="AcylCoA_DH/ox_N"/>
</dbReference>
<dbReference type="Pfam" id="PF00441">
    <property type="entry name" value="Acyl-CoA_dh_1"/>
    <property type="match status" value="2"/>
</dbReference>
<dbReference type="AlphaFoldDB" id="A0A849C0H5"/>
<gene>
    <name evidence="9" type="ORF">HLB23_20665</name>
</gene>
<evidence type="ECO:0000256" key="4">
    <source>
        <dbReference type="ARBA" id="ARBA00022827"/>
    </source>
</evidence>
<dbReference type="InterPro" id="IPR009100">
    <property type="entry name" value="AcylCoA_DH/oxidase_NM_dom_sf"/>
</dbReference>
<dbReference type="Gene3D" id="1.10.540.10">
    <property type="entry name" value="Acyl-CoA dehydrogenase/oxidase, N-terminal domain"/>
    <property type="match status" value="2"/>
</dbReference>
<dbReference type="InterPro" id="IPR052161">
    <property type="entry name" value="Mycobact_Acyl-CoA_DH"/>
</dbReference>
<dbReference type="EMBL" id="JABELX010000007">
    <property type="protein sequence ID" value="NNH72242.1"/>
    <property type="molecule type" value="Genomic_DNA"/>
</dbReference>
<feature type="domain" description="Acyl-CoA dehydrogenase/oxidase C-terminal" evidence="6">
    <location>
        <begin position="583"/>
        <end position="727"/>
    </location>
</feature>
<keyword evidence="10" id="KW-1185">Reference proteome</keyword>
<keyword evidence="4" id="KW-0274">FAD</keyword>
<dbReference type="Gene3D" id="1.20.140.10">
    <property type="entry name" value="Butyryl-CoA Dehydrogenase, subunit A, domain 3"/>
    <property type="match status" value="2"/>
</dbReference>
<dbReference type="FunFam" id="2.40.110.10:FF:000011">
    <property type="entry name" value="Acyl-CoA dehydrogenase FadE34"/>
    <property type="match status" value="1"/>
</dbReference>
<dbReference type="Pfam" id="PF02771">
    <property type="entry name" value="Acyl-CoA_dh_N"/>
    <property type="match status" value="2"/>
</dbReference>
<reference evidence="9 10" key="1">
    <citation type="submission" date="2020-05" db="EMBL/GenBank/DDBJ databases">
        <title>MicrobeNet Type strains.</title>
        <authorList>
            <person name="Nicholson A.C."/>
        </authorList>
    </citation>
    <scope>NUCLEOTIDE SEQUENCE [LARGE SCALE GENOMIC DNA]</scope>
    <source>
        <strain evidence="9 10">JCM 3224</strain>
    </source>
</reference>
<dbReference type="GO" id="GO:0016627">
    <property type="term" value="F:oxidoreductase activity, acting on the CH-CH group of donors"/>
    <property type="evidence" value="ECO:0007669"/>
    <property type="project" value="InterPro"/>
</dbReference>
<evidence type="ECO:0000259" key="7">
    <source>
        <dbReference type="Pfam" id="PF02770"/>
    </source>
</evidence>
<dbReference type="InterPro" id="IPR009075">
    <property type="entry name" value="AcylCo_DH/oxidase_C"/>
</dbReference>
<dbReference type="GO" id="GO:0005886">
    <property type="term" value="C:plasma membrane"/>
    <property type="evidence" value="ECO:0007669"/>
    <property type="project" value="TreeGrafter"/>
</dbReference>
<dbReference type="RefSeq" id="WP_067518875.1">
    <property type="nucleotide sequence ID" value="NZ_JABELX010000007.1"/>
</dbReference>
<dbReference type="PANTHER" id="PTHR43292">
    <property type="entry name" value="ACYL-COA DEHYDROGENASE"/>
    <property type="match status" value="1"/>
</dbReference>